<dbReference type="AlphaFoldDB" id="A0A0F9T669"/>
<accession>A0A0F9T669</accession>
<gene>
    <name evidence="1" type="ORF">LCGC14_0431570</name>
</gene>
<comment type="caution">
    <text evidence="1">The sequence shown here is derived from an EMBL/GenBank/DDBJ whole genome shotgun (WGS) entry which is preliminary data.</text>
</comment>
<reference evidence="1" key="1">
    <citation type="journal article" date="2015" name="Nature">
        <title>Complex archaea that bridge the gap between prokaryotes and eukaryotes.</title>
        <authorList>
            <person name="Spang A."/>
            <person name="Saw J.H."/>
            <person name="Jorgensen S.L."/>
            <person name="Zaremba-Niedzwiedzka K."/>
            <person name="Martijn J."/>
            <person name="Lind A.E."/>
            <person name="van Eijk R."/>
            <person name="Schleper C."/>
            <person name="Guy L."/>
            <person name="Ettema T.J."/>
        </authorList>
    </citation>
    <scope>NUCLEOTIDE SEQUENCE</scope>
</reference>
<proteinExistence type="predicted"/>
<evidence type="ECO:0008006" key="2">
    <source>
        <dbReference type="Google" id="ProtNLM"/>
    </source>
</evidence>
<dbReference type="EMBL" id="LAZR01000404">
    <property type="protein sequence ID" value="KKN70357.1"/>
    <property type="molecule type" value="Genomic_DNA"/>
</dbReference>
<sequence>MMPGLIFLFVAVFIVIAVVGAHMAGQRRKVVRTWAQGKGWRFSQDKDHDLHERHDFDCLQRGRSRYAYNICQGQWDDLPVRAFDYHYTTGSGKNRTDHNFSAVILGTLVPLKRMLIRPEGVFDKLTAFFGLDDIDFESAEFSRRFFVKADDRRWAYDVIHQRTMDFLLSSPQYSIAFDRDCVIAWRDRRLQPEQFDEAMELVKGILDRLPDYLIQQQRQEA</sequence>
<protein>
    <recommendedName>
        <fullName evidence="2">DUF3137 domain-containing protein</fullName>
    </recommendedName>
</protein>
<organism evidence="1">
    <name type="scientific">marine sediment metagenome</name>
    <dbReference type="NCBI Taxonomy" id="412755"/>
    <lineage>
        <taxon>unclassified sequences</taxon>
        <taxon>metagenomes</taxon>
        <taxon>ecological metagenomes</taxon>
    </lineage>
</organism>
<name>A0A0F9T669_9ZZZZ</name>
<evidence type="ECO:0000313" key="1">
    <source>
        <dbReference type="EMBL" id="KKN70357.1"/>
    </source>
</evidence>